<dbReference type="AlphaFoldDB" id="A0A0A9WCZ1"/>
<feature type="domain" description="Transcriptional coactivator p15 (PC4) C-terminal" evidence="8">
    <location>
        <begin position="61"/>
        <end position="113"/>
    </location>
</feature>
<keyword evidence="3" id="KW-0805">Transcription regulation</keyword>
<feature type="compositionally biased region" description="Basic and acidic residues" evidence="7">
    <location>
        <begin position="37"/>
        <end position="47"/>
    </location>
</feature>
<comment type="similarity">
    <text evidence="2">Belongs to the transcriptional coactivator PC4 family.</text>
</comment>
<reference evidence="9" key="1">
    <citation type="journal article" date="2014" name="PLoS ONE">
        <title>Transcriptome-Based Identification of ABC Transporters in the Western Tarnished Plant Bug Lygus hesperus.</title>
        <authorList>
            <person name="Hull J.J."/>
            <person name="Chaney K."/>
            <person name="Geib S.M."/>
            <person name="Fabrick J.A."/>
            <person name="Brent C.S."/>
            <person name="Walsh D."/>
            <person name="Lavine L.C."/>
        </authorList>
    </citation>
    <scope>NUCLEOTIDE SEQUENCE</scope>
</reference>
<reference evidence="11" key="4">
    <citation type="journal article" date="2016" name="Gigascience">
        <title>De novo construction of an expanded transcriptome assembly for the western tarnished plant bug, Lygus hesperus.</title>
        <authorList>
            <person name="Tassone E.E."/>
            <person name="Geib S.M."/>
            <person name="Hall B."/>
            <person name="Fabrick J.A."/>
            <person name="Brent C.S."/>
            <person name="Hull J.J."/>
        </authorList>
    </citation>
    <scope>NUCLEOTIDE SEQUENCE</scope>
</reference>
<name>A0A0A9WCZ1_LYGHE</name>
<feature type="compositionally biased region" description="Low complexity" evidence="7">
    <location>
        <begin position="48"/>
        <end position="59"/>
    </location>
</feature>
<evidence type="ECO:0000256" key="6">
    <source>
        <dbReference type="ARBA" id="ARBA00023242"/>
    </source>
</evidence>
<dbReference type="SUPFAM" id="SSF54447">
    <property type="entry name" value="ssDNA-binding transcriptional regulator domain"/>
    <property type="match status" value="1"/>
</dbReference>
<keyword evidence="6" id="KW-0539">Nucleus</keyword>
<evidence type="ECO:0000256" key="4">
    <source>
        <dbReference type="ARBA" id="ARBA00023125"/>
    </source>
</evidence>
<dbReference type="GO" id="GO:0005634">
    <property type="term" value="C:nucleus"/>
    <property type="evidence" value="ECO:0007669"/>
    <property type="project" value="UniProtKB-SubCell"/>
</dbReference>
<dbReference type="InterPro" id="IPR003173">
    <property type="entry name" value="PC4_C"/>
</dbReference>
<evidence type="ECO:0000256" key="7">
    <source>
        <dbReference type="SAM" id="MobiDB-lite"/>
    </source>
</evidence>
<dbReference type="InterPro" id="IPR009044">
    <property type="entry name" value="ssDNA-bd_transcriptional_reg"/>
</dbReference>
<dbReference type="GO" id="GO:0060261">
    <property type="term" value="P:positive regulation of transcription initiation by RNA polymerase II"/>
    <property type="evidence" value="ECO:0007669"/>
    <property type="project" value="InterPro"/>
</dbReference>
<evidence type="ECO:0000313" key="9">
    <source>
        <dbReference type="EMBL" id="JAG05624.1"/>
    </source>
</evidence>
<dbReference type="EMBL" id="GDHC01004621">
    <property type="protein sequence ID" value="JAQ14008.1"/>
    <property type="molecule type" value="Transcribed_RNA"/>
</dbReference>
<evidence type="ECO:0000313" key="10">
    <source>
        <dbReference type="EMBL" id="JAG64011.1"/>
    </source>
</evidence>
<reference evidence="10" key="3">
    <citation type="submission" date="2014-09" db="EMBL/GenBank/DDBJ databases">
        <authorList>
            <person name="Magalhaes I.L.F."/>
            <person name="Oliveira U."/>
            <person name="Santos F.R."/>
            <person name="Vidigal T.H.D.A."/>
            <person name="Brescovit A.D."/>
            <person name="Santos A.J."/>
        </authorList>
    </citation>
    <scope>NUCLEOTIDE SEQUENCE</scope>
</reference>
<organism evidence="9">
    <name type="scientific">Lygus hesperus</name>
    <name type="common">Western plant bug</name>
    <dbReference type="NCBI Taxonomy" id="30085"/>
    <lineage>
        <taxon>Eukaryota</taxon>
        <taxon>Metazoa</taxon>
        <taxon>Ecdysozoa</taxon>
        <taxon>Arthropoda</taxon>
        <taxon>Hexapoda</taxon>
        <taxon>Insecta</taxon>
        <taxon>Pterygota</taxon>
        <taxon>Neoptera</taxon>
        <taxon>Paraneoptera</taxon>
        <taxon>Hemiptera</taxon>
        <taxon>Heteroptera</taxon>
        <taxon>Panheteroptera</taxon>
        <taxon>Cimicomorpha</taxon>
        <taxon>Miridae</taxon>
        <taxon>Mirini</taxon>
        <taxon>Lygus</taxon>
    </lineage>
</organism>
<dbReference type="PANTHER" id="PTHR13215">
    <property type="entry name" value="RNA POLYMERASE II TRANSCRIPTIONAL COACTIVATOR"/>
    <property type="match status" value="1"/>
</dbReference>
<accession>A0A0A9WCZ1</accession>
<evidence type="ECO:0000256" key="2">
    <source>
        <dbReference type="ARBA" id="ARBA00009001"/>
    </source>
</evidence>
<dbReference type="EMBL" id="GBRD01001810">
    <property type="protein sequence ID" value="JAG64011.1"/>
    <property type="molecule type" value="Transcribed_RNA"/>
</dbReference>
<evidence type="ECO:0000259" key="8">
    <source>
        <dbReference type="Pfam" id="PF02229"/>
    </source>
</evidence>
<evidence type="ECO:0000313" key="11">
    <source>
        <dbReference type="EMBL" id="JAQ14008.1"/>
    </source>
</evidence>
<dbReference type="GO" id="GO:0003713">
    <property type="term" value="F:transcription coactivator activity"/>
    <property type="evidence" value="ECO:0007669"/>
    <property type="project" value="InterPro"/>
</dbReference>
<proteinExistence type="inferred from homology"/>
<dbReference type="InterPro" id="IPR045125">
    <property type="entry name" value="Sub1/Tcp4-like"/>
</dbReference>
<dbReference type="Gene3D" id="2.30.31.10">
    <property type="entry name" value="Transcriptional Coactivator Pc4, Chain A"/>
    <property type="match status" value="1"/>
</dbReference>
<evidence type="ECO:0000256" key="5">
    <source>
        <dbReference type="ARBA" id="ARBA00023163"/>
    </source>
</evidence>
<dbReference type="Pfam" id="PF02229">
    <property type="entry name" value="PC4"/>
    <property type="match status" value="1"/>
</dbReference>
<keyword evidence="5" id="KW-0804">Transcription</keyword>
<dbReference type="EMBL" id="GBHO01037980">
    <property type="protein sequence ID" value="JAG05624.1"/>
    <property type="molecule type" value="Transcribed_RNA"/>
</dbReference>
<evidence type="ECO:0000256" key="3">
    <source>
        <dbReference type="ARBA" id="ARBA00023015"/>
    </source>
</evidence>
<gene>
    <name evidence="9" type="primary">SUB1</name>
    <name evidence="9" type="ORF">CM83_7833</name>
    <name evidence="11" type="ORF">g.19896</name>
</gene>
<evidence type="ECO:0000256" key="1">
    <source>
        <dbReference type="ARBA" id="ARBA00004123"/>
    </source>
</evidence>
<feature type="region of interest" description="Disordered" evidence="7">
    <location>
        <begin position="1"/>
        <end position="66"/>
    </location>
</feature>
<comment type="subcellular location">
    <subcellularLocation>
        <location evidence="1">Nucleus</location>
    </subcellularLocation>
</comment>
<dbReference type="GO" id="GO:0003677">
    <property type="term" value="F:DNA binding"/>
    <property type="evidence" value="ECO:0007669"/>
    <property type="project" value="UniProtKB-KW"/>
</dbReference>
<sequence length="125" mass="13884">MPQKKKAQDDSDSDTSDVSLNSEDGTKKQPAKKAKTEKKPSKTDSKAKSSSSSGNSDESVFQLGGNKQVTVREFRGKLYVDIREFYMDKNSAEMKPGKKGVALSVDMWRKLCDLKDEIDEAIKNS</sequence>
<keyword evidence="4" id="KW-0238">DNA-binding</keyword>
<protein>
    <submittedName>
        <fullName evidence="9">Activated RNA polymerase II transcriptional coactivator p15</fullName>
    </submittedName>
</protein>
<reference evidence="9" key="2">
    <citation type="submission" date="2014-07" db="EMBL/GenBank/DDBJ databases">
        <authorList>
            <person name="Hull J."/>
        </authorList>
    </citation>
    <scope>NUCLEOTIDE SEQUENCE</scope>
</reference>